<dbReference type="SUPFAM" id="SSF141371">
    <property type="entry name" value="PilZ domain-like"/>
    <property type="match status" value="1"/>
</dbReference>
<organism evidence="3 4">
    <name type="scientific">Sphingomonas piscis</name>
    <dbReference type="NCBI Taxonomy" id="2714943"/>
    <lineage>
        <taxon>Bacteria</taxon>
        <taxon>Pseudomonadati</taxon>
        <taxon>Pseudomonadota</taxon>
        <taxon>Alphaproteobacteria</taxon>
        <taxon>Sphingomonadales</taxon>
        <taxon>Sphingomonadaceae</taxon>
        <taxon>Sphingomonas</taxon>
    </lineage>
</organism>
<protein>
    <submittedName>
        <fullName evidence="3">PilZ domain-containing protein</fullName>
    </submittedName>
</protein>
<feature type="domain" description="PilZ" evidence="2">
    <location>
        <begin position="3"/>
        <end position="73"/>
    </location>
</feature>
<gene>
    <name evidence="3" type="ORF">G7077_01015</name>
</gene>
<dbReference type="GO" id="GO:0035438">
    <property type="term" value="F:cyclic-di-GMP binding"/>
    <property type="evidence" value="ECO:0007669"/>
    <property type="project" value="InterPro"/>
</dbReference>
<dbReference type="KEGG" id="spii:G7077_01015"/>
<evidence type="ECO:0000313" key="4">
    <source>
        <dbReference type="Proteomes" id="UP000503222"/>
    </source>
</evidence>
<dbReference type="RefSeq" id="WP_166410101.1">
    <property type="nucleotide sequence ID" value="NZ_CP049869.1"/>
</dbReference>
<evidence type="ECO:0000313" key="3">
    <source>
        <dbReference type="EMBL" id="QIK77705.1"/>
    </source>
</evidence>
<sequence length="112" mass="12139">MLLAATIELGATSIPVKLRNLSEQGALIEGPRLPLEGSDVLFRRNELEVAGRIAWVSGKQAGIAFAAPLSTQDVLRNVPQPKPRVTADYRRPGSIPGPCPRRSKRQWNIGSS</sequence>
<dbReference type="InterPro" id="IPR009875">
    <property type="entry name" value="PilZ_domain"/>
</dbReference>
<name>A0A6G7YLT2_9SPHN</name>
<reference evidence="3 4" key="1">
    <citation type="submission" date="2020-03" db="EMBL/GenBank/DDBJ databases">
        <title>Sphingomonas sp. nov., isolated from fish.</title>
        <authorList>
            <person name="Hyun D.-W."/>
            <person name="Bae J.-W."/>
        </authorList>
    </citation>
    <scope>NUCLEOTIDE SEQUENCE [LARGE SCALE GENOMIC DNA]</scope>
    <source>
        <strain evidence="3 4">HDW15B</strain>
    </source>
</reference>
<proteinExistence type="predicted"/>
<feature type="region of interest" description="Disordered" evidence="1">
    <location>
        <begin position="76"/>
        <end position="112"/>
    </location>
</feature>
<dbReference type="EMBL" id="CP049869">
    <property type="protein sequence ID" value="QIK77705.1"/>
    <property type="molecule type" value="Genomic_DNA"/>
</dbReference>
<keyword evidence="4" id="KW-1185">Reference proteome</keyword>
<dbReference type="AlphaFoldDB" id="A0A6G7YLT2"/>
<dbReference type="Proteomes" id="UP000503222">
    <property type="component" value="Chromosome"/>
</dbReference>
<evidence type="ECO:0000256" key="1">
    <source>
        <dbReference type="SAM" id="MobiDB-lite"/>
    </source>
</evidence>
<evidence type="ECO:0000259" key="2">
    <source>
        <dbReference type="Pfam" id="PF07238"/>
    </source>
</evidence>
<dbReference type="Pfam" id="PF07238">
    <property type="entry name" value="PilZ"/>
    <property type="match status" value="1"/>
</dbReference>
<accession>A0A6G7YLT2</accession>